<dbReference type="AlphaFoldDB" id="A0A8J3XX49"/>
<keyword evidence="4" id="KW-1185">Reference proteome</keyword>
<dbReference type="Gene3D" id="3.40.1350.10">
    <property type="match status" value="1"/>
</dbReference>
<accession>A0A8J3XX49</accession>
<dbReference type="InterPro" id="IPR052906">
    <property type="entry name" value="Type_IV_Methyl-Rstrct_Enzyme"/>
</dbReference>
<protein>
    <recommendedName>
        <fullName evidence="2">Restriction endonuclease type IV Mrr domain-containing protein</fullName>
    </recommendedName>
</protein>
<dbReference type="InterPro" id="IPR007560">
    <property type="entry name" value="Restrct_endonuc_IV_Mrr"/>
</dbReference>
<dbReference type="GO" id="GO:0009307">
    <property type="term" value="P:DNA restriction-modification system"/>
    <property type="evidence" value="ECO:0007669"/>
    <property type="project" value="InterPro"/>
</dbReference>
<sequence>MARRGSPVRKGRRGGKRGESGVWWAPAVGVVLLIAVPNVVASSWTTLLAVAVVLGVLVGVAVLVIRRLGAAYRRDALRRAGVERLDPRRFEELAAELLRRDGFRRVSVVGGAGDRGIDVVGVASDGARYAIQCKYYTRAVGPGQVRDFVGALQAKPYRDHRGVLITSHYLSAEATRTAGEHDLIVIDRDRLGDWLIDAYRLGPGRRPPAWLVRLRHGREAR</sequence>
<dbReference type="InterPro" id="IPR011335">
    <property type="entry name" value="Restrct_endonuc-II-like"/>
</dbReference>
<organism evidence="3 4">
    <name type="scientific">Planotetraspora thailandica</name>
    <dbReference type="NCBI Taxonomy" id="487172"/>
    <lineage>
        <taxon>Bacteria</taxon>
        <taxon>Bacillati</taxon>
        <taxon>Actinomycetota</taxon>
        <taxon>Actinomycetes</taxon>
        <taxon>Streptosporangiales</taxon>
        <taxon>Streptosporangiaceae</taxon>
        <taxon>Planotetraspora</taxon>
    </lineage>
</organism>
<keyword evidence="1" id="KW-0472">Membrane</keyword>
<dbReference type="Pfam" id="PF04471">
    <property type="entry name" value="Mrr_cat"/>
    <property type="match status" value="1"/>
</dbReference>
<name>A0A8J3XX49_9ACTN</name>
<dbReference type="EMBL" id="BOOR01000028">
    <property type="protein sequence ID" value="GII55655.1"/>
    <property type="molecule type" value="Genomic_DNA"/>
</dbReference>
<reference evidence="3" key="1">
    <citation type="submission" date="2021-01" db="EMBL/GenBank/DDBJ databases">
        <title>Whole genome shotgun sequence of Planotetraspora thailandica NBRC 104271.</title>
        <authorList>
            <person name="Komaki H."/>
            <person name="Tamura T."/>
        </authorList>
    </citation>
    <scope>NUCLEOTIDE SEQUENCE</scope>
    <source>
        <strain evidence="3">NBRC 104271</strain>
    </source>
</reference>
<dbReference type="GO" id="GO:0015666">
    <property type="term" value="F:restriction endodeoxyribonuclease activity"/>
    <property type="evidence" value="ECO:0007669"/>
    <property type="project" value="TreeGrafter"/>
</dbReference>
<evidence type="ECO:0000256" key="1">
    <source>
        <dbReference type="SAM" id="Phobius"/>
    </source>
</evidence>
<dbReference type="PANTHER" id="PTHR30015">
    <property type="entry name" value="MRR RESTRICTION SYSTEM PROTEIN"/>
    <property type="match status" value="1"/>
</dbReference>
<dbReference type="SUPFAM" id="SSF52980">
    <property type="entry name" value="Restriction endonuclease-like"/>
    <property type="match status" value="1"/>
</dbReference>
<dbReference type="PANTHER" id="PTHR30015:SF6">
    <property type="entry name" value="SLL1429 PROTEIN"/>
    <property type="match status" value="1"/>
</dbReference>
<feature type="transmembrane region" description="Helical" evidence="1">
    <location>
        <begin position="46"/>
        <end position="65"/>
    </location>
</feature>
<keyword evidence="1" id="KW-0812">Transmembrane</keyword>
<feature type="transmembrane region" description="Helical" evidence="1">
    <location>
        <begin position="21"/>
        <end position="40"/>
    </location>
</feature>
<feature type="domain" description="Restriction endonuclease type IV Mrr" evidence="2">
    <location>
        <begin position="83"/>
        <end position="195"/>
    </location>
</feature>
<comment type="caution">
    <text evidence="3">The sequence shown here is derived from an EMBL/GenBank/DDBJ whole genome shotgun (WGS) entry which is preliminary data.</text>
</comment>
<dbReference type="GO" id="GO:0003677">
    <property type="term" value="F:DNA binding"/>
    <property type="evidence" value="ECO:0007669"/>
    <property type="project" value="InterPro"/>
</dbReference>
<evidence type="ECO:0000313" key="3">
    <source>
        <dbReference type="EMBL" id="GII55655.1"/>
    </source>
</evidence>
<proteinExistence type="predicted"/>
<evidence type="ECO:0000313" key="4">
    <source>
        <dbReference type="Proteomes" id="UP000605992"/>
    </source>
</evidence>
<dbReference type="InterPro" id="IPR011856">
    <property type="entry name" value="tRNA_endonuc-like_dom_sf"/>
</dbReference>
<gene>
    <name evidence="3" type="ORF">Pth03_40440</name>
</gene>
<dbReference type="Proteomes" id="UP000605992">
    <property type="component" value="Unassembled WGS sequence"/>
</dbReference>
<evidence type="ECO:0000259" key="2">
    <source>
        <dbReference type="Pfam" id="PF04471"/>
    </source>
</evidence>
<keyword evidence="1" id="KW-1133">Transmembrane helix</keyword>